<evidence type="ECO:0000313" key="2">
    <source>
        <dbReference type="EMBL" id="CAL0303812.1"/>
    </source>
</evidence>
<reference evidence="2 3" key="1">
    <citation type="submission" date="2024-03" db="EMBL/GenBank/DDBJ databases">
        <authorList>
            <person name="Martinez-Hernandez J."/>
        </authorList>
    </citation>
    <scope>NUCLEOTIDE SEQUENCE [LARGE SCALE GENOMIC DNA]</scope>
</reference>
<comment type="caution">
    <text evidence="2">The sequence shown here is derived from an EMBL/GenBank/DDBJ whole genome shotgun (WGS) entry which is preliminary data.</text>
</comment>
<keyword evidence="1" id="KW-0812">Transmembrane</keyword>
<keyword evidence="1" id="KW-0472">Membrane</keyword>
<sequence length="94" mass="10871">MVYISPHSLLLWPLVFFYQIEILLSVWNDMRNSNLGYQQVCYQKRSQCPQIGHDGIHRVKADEDLVPESNRLIVGGVQSSLQSFMDLLAYVMEP</sequence>
<dbReference type="EMBL" id="CAXHTB010000003">
    <property type="protein sequence ID" value="CAL0303812.1"/>
    <property type="molecule type" value="Genomic_DNA"/>
</dbReference>
<dbReference type="AlphaFoldDB" id="A0AAV1W3S6"/>
<organism evidence="2 3">
    <name type="scientific">Lupinus luteus</name>
    <name type="common">European yellow lupine</name>
    <dbReference type="NCBI Taxonomy" id="3873"/>
    <lineage>
        <taxon>Eukaryota</taxon>
        <taxon>Viridiplantae</taxon>
        <taxon>Streptophyta</taxon>
        <taxon>Embryophyta</taxon>
        <taxon>Tracheophyta</taxon>
        <taxon>Spermatophyta</taxon>
        <taxon>Magnoliopsida</taxon>
        <taxon>eudicotyledons</taxon>
        <taxon>Gunneridae</taxon>
        <taxon>Pentapetalae</taxon>
        <taxon>rosids</taxon>
        <taxon>fabids</taxon>
        <taxon>Fabales</taxon>
        <taxon>Fabaceae</taxon>
        <taxon>Papilionoideae</taxon>
        <taxon>50 kb inversion clade</taxon>
        <taxon>genistoids sensu lato</taxon>
        <taxon>core genistoids</taxon>
        <taxon>Genisteae</taxon>
        <taxon>Lupinus</taxon>
    </lineage>
</organism>
<keyword evidence="1" id="KW-1133">Transmembrane helix</keyword>
<gene>
    <name evidence="2" type="ORF">LLUT_LOCUS4872</name>
</gene>
<protein>
    <submittedName>
        <fullName evidence="2">Uncharacterized protein</fullName>
    </submittedName>
</protein>
<name>A0AAV1W3S6_LUPLU</name>
<evidence type="ECO:0000313" key="3">
    <source>
        <dbReference type="Proteomes" id="UP001497480"/>
    </source>
</evidence>
<accession>A0AAV1W3S6</accession>
<proteinExistence type="predicted"/>
<dbReference type="Proteomes" id="UP001497480">
    <property type="component" value="Unassembled WGS sequence"/>
</dbReference>
<keyword evidence="3" id="KW-1185">Reference proteome</keyword>
<evidence type="ECO:0000256" key="1">
    <source>
        <dbReference type="SAM" id="Phobius"/>
    </source>
</evidence>
<feature type="transmembrane region" description="Helical" evidence="1">
    <location>
        <begin position="6"/>
        <end position="27"/>
    </location>
</feature>